<keyword evidence="1" id="KW-0472">Membrane</keyword>
<comment type="caution">
    <text evidence="2">The sequence shown here is derived from an EMBL/GenBank/DDBJ whole genome shotgun (WGS) entry which is preliminary data.</text>
</comment>
<keyword evidence="1" id="KW-0812">Transmembrane</keyword>
<evidence type="ECO:0000313" key="3">
    <source>
        <dbReference type="Proteomes" id="UP000887116"/>
    </source>
</evidence>
<protein>
    <submittedName>
        <fullName evidence="2">Uncharacterized protein</fullName>
    </submittedName>
</protein>
<dbReference type="EMBL" id="BMAO01000407">
    <property type="protein sequence ID" value="GFQ66693.1"/>
    <property type="molecule type" value="Genomic_DNA"/>
</dbReference>
<accession>A0A8X6KB88</accession>
<reference evidence="2" key="1">
    <citation type="submission" date="2020-07" db="EMBL/GenBank/DDBJ databases">
        <title>Multicomponent nature underlies the extraordinary mechanical properties of spider dragline silk.</title>
        <authorList>
            <person name="Kono N."/>
            <person name="Nakamura H."/>
            <person name="Mori M."/>
            <person name="Yoshida Y."/>
            <person name="Ohtoshi R."/>
            <person name="Malay A.D."/>
            <person name="Moran D.A.P."/>
            <person name="Tomita M."/>
            <person name="Numata K."/>
            <person name="Arakawa K."/>
        </authorList>
    </citation>
    <scope>NUCLEOTIDE SEQUENCE</scope>
</reference>
<gene>
    <name evidence="2" type="ORF">TNCT_94281</name>
</gene>
<feature type="transmembrane region" description="Helical" evidence="1">
    <location>
        <begin position="75"/>
        <end position="98"/>
    </location>
</feature>
<sequence>MYTSEKDKAHEKNDQDIPKIKMQKKSREYVAKAVVIKFENLVGLLVFDTLMYNSCDLYFALYVALDPNMFEDPILIYYNFLASFASFMIMMASASSVAEASSEVSSMALTMPEDKGSSNFNHQRFVTLAEKEITLTAWKITPIRRNFIFGIRGYF</sequence>
<dbReference type="Proteomes" id="UP000887116">
    <property type="component" value="Unassembled WGS sequence"/>
</dbReference>
<feature type="transmembrane region" description="Helical" evidence="1">
    <location>
        <begin position="29"/>
        <end position="47"/>
    </location>
</feature>
<keyword evidence="3" id="KW-1185">Reference proteome</keyword>
<proteinExistence type="predicted"/>
<evidence type="ECO:0000313" key="2">
    <source>
        <dbReference type="EMBL" id="GFQ66693.1"/>
    </source>
</evidence>
<name>A0A8X6KB88_TRICU</name>
<dbReference type="AlphaFoldDB" id="A0A8X6KB88"/>
<keyword evidence="1" id="KW-1133">Transmembrane helix</keyword>
<evidence type="ECO:0000256" key="1">
    <source>
        <dbReference type="SAM" id="Phobius"/>
    </source>
</evidence>
<organism evidence="2 3">
    <name type="scientific">Trichonephila clavata</name>
    <name type="common">Joro spider</name>
    <name type="synonym">Nephila clavata</name>
    <dbReference type="NCBI Taxonomy" id="2740835"/>
    <lineage>
        <taxon>Eukaryota</taxon>
        <taxon>Metazoa</taxon>
        <taxon>Ecdysozoa</taxon>
        <taxon>Arthropoda</taxon>
        <taxon>Chelicerata</taxon>
        <taxon>Arachnida</taxon>
        <taxon>Araneae</taxon>
        <taxon>Araneomorphae</taxon>
        <taxon>Entelegynae</taxon>
        <taxon>Araneoidea</taxon>
        <taxon>Nephilidae</taxon>
        <taxon>Trichonephila</taxon>
    </lineage>
</organism>